<name>A0A1I8A4X3_9BILA</name>
<sequence>MIDQTLLYAWVTLTAVTWDAHLGRSDGSYHMCQDNKRFLGVLSWIPGKRRDRHFFATKKTIVGGSTDLLAFT</sequence>
<accession>A0A1I8A4X3</accession>
<dbReference type="AlphaFoldDB" id="A0A1I8A4X3"/>
<keyword evidence="1" id="KW-1185">Reference proteome</keyword>
<evidence type="ECO:0000313" key="1">
    <source>
        <dbReference type="Proteomes" id="UP000095287"/>
    </source>
</evidence>
<reference evidence="2" key="1">
    <citation type="submission" date="2016-11" db="UniProtKB">
        <authorList>
            <consortium name="WormBaseParasite"/>
        </authorList>
    </citation>
    <scope>IDENTIFICATION</scope>
</reference>
<evidence type="ECO:0000313" key="2">
    <source>
        <dbReference type="WBParaSite" id="L893_g32616.t1"/>
    </source>
</evidence>
<organism evidence="1 2">
    <name type="scientific">Steinernema glaseri</name>
    <dbReference type="NCBI Taxonomy" id="37863"/>
    <lineage>
        <taxon>Eukaryota</taxon>
        <taxon>Metazoa</taxon>
        <taxon>Ecdysozoa</taxon>
        <taxon>Nematoda</taxon>
        <taxon>Chromadorea</taxon>
        <taxon>Rhabditida</taxon>
        <taxon>Tylenchina</taxon>
        <taxon>Panagrolaimomorpha</taxon>
        <taxon>Strongyloidoidea</taxon>
        <taxon>Steinernematidae</taxon>
        <taxon>Steinernema</taxon>
    </lineage>
</organism>
<dbReference type="Proteomes" id="UP000095287">
    <property type="component" value="Unplaced"/>
</dbReference>
<proteinExistence type="predicted"/>
<protein>
    <submittedName>
        <fullName evidence="2">Secreted protein</fullName>
    </submittedName>
</protein>
<dbReference type="WBParaSite" id="L893_g32616.t1">
    <property type="protein sequence ID" value="L893_g32616.t1"/>
    <property type="gene ID" value="L893_g32616"/>
</dbReference>